<sequence precursor="true">MNSRTERFAALSGVTLLHVAALAGLTLLAAQHVPITPPQLARMELVSLAAPHPAAPAPPVQAAPRPEPKPRPERPAARRSAATSPPLLSTPAPRPGAATPSATPSPSPAPEEHRSEATSSSAAPAKAAEAADAPITPPLYRGGYLDNPKPRYPTLSLELNESGTVRVRVQVSAEGRPLDVSLAQSSGYPRLDRAALEGVRQWRFVPARRGQEAIPFNFIVPVDFSIKSH</sequence>
<keyword evidence="3 10" id="KW-0813">Transport</keyword>
<dbReference type="GO" id="GO:0055085">
    <property type="term" value="P:transmembrane transport"/>
    <property type="evidence" value="ECO:0007669"/>
    <property type="project" value="InterPro"/>
</dbReference>
<gene>
    <name evidence="13" type="ORF">FuraDRAFT_3317</name>
</gene>
<dbReference type="InterPro" id="IPR051045">
    <property type="entry name" value="TonB-dependent_transducer"/>
</dbReference>
<dbReference type="PRINTS" id="PR01374">
    <property type="entry name" value="TONBPROTEIN"/>
</dbReference>
<dbReference type="InterPro" id="IPR037682">
    <property type="entry name" value="TonB_C"/>
</dbReference>
<reference evidence="13 14" key="1">
    <citation type="submission" date="2009-02" db="EMBL/GenBank/DDBJ databases">
        <title>Sequencing of the draft genome and assembly of Lutiella nitroferrum 2002.</title>
        <authorList>
            <consortium name="US DOE Joint Genome Institute (JGI-PGF)"/>
            <person name="Lucas S."/>
            <person name="Copeland A."/>
            <person name="Lapidus A."/>
            <person name="Glavina del Rio T."/>
            <person name="Tice H."/>
            <person name="Bruce D."/>
            <person name="Goodwin L."/>
            <person name="Pitluck S."/>
            <person name="Larimer F."/>
            <person name="Land M.L."/>
            <person name="Hauser L."/>
            <person name="Coates J.D."/>
        </authorList>
    </citation>
    <scope>NUCLEOTIDE SEQUENCE [LARGE SCALE GENOMIC DNA]</scope>
    <source>
        <strain evidence="13 14">2002</strain>
    </source>
</reference>
<proteinExistence type="inferred from homology"/>
<feature type="compositionally biased region" description="Low complexity" evidence="11">
    <location>
        <begin position="78"/>
        <end position="102"/>
    </location>
</feature>
<feature type="compositionally biased region" description="Basic and acidic residues" evidence="11">
    <location>
        <begin position="66"/>
        <end position="76"/>
    </location>
</feature>
<protein>
    <recommendedName>
        <fullName evidence="10">Protein TonB</fullName>
    </recommendedName>
</protein>
<evidence type="ECO:0000256" key="3">
    <source>
        <dbReference type="ARBA" id="ARBA00022448"/>
    </source>
</evidence>
<evidence type="ECO:0000259" key="12">
    <source>
        <dbReference type="PROSITE" id="PS52015"/>
    </source>
</evidence>
<evidence type="ECO:0000256" key="1">
    <source>
        <dbReference type="ARBA" id="ARBA00004383"/>
    </source>
</evidence>
<keyword evidence="8" id="KW-1133">Transmembrane helix</keyword>
<evidence type="ECO:0000256" key="10">
    <source>
        <dbReference type="RuleBase" id="RU362123"/>
    </source>
</evidence>
<dbReference type="NCBIfam" id="TIGR01352">
    <property type="entry name" value="tonB_Cterm"/>
    <property type="match status" value="1"/>
</dbReference>
<name>B9Z7I1_9NEIS</name>
<dbReference type="GO" id="GO:0030288">
    <property type="term" value="C:outer membrane-bounded periplasmic space"/>
    <property type="evidence" value="ECO:0007669"/>
    <property type="project" value="InterPro"/>
</dbReference>
<evidence type="ECO:0000256" key="8">
    <source>
        <dbReference type="ARBA" id="ARBA00022989"/>
    </source>
</evidence>
<feature type="region of interest" description="Disordered" evidence="11">
    <location>
        <begin position="52"/>
        <end position="147"/>
    </location>
</feature>
<evidence type="ECO:0000256" key="6">
    <source>
        <dbReference type="ARBA" id="ARBA00022692"/>
    </source>
</evidence>
<dbReference type="PROSITE" id="PS52015">
    <property type="entry name" value="TONB_CTD"/>
    <property type="match status" value="1"/>
</dbReference>
<evidence type="ECO:0000256" key="11">
    <source>
        <dbReference type="SAM" id="MobiDB-lite"/>
    </source>
</evidence>
<dbReference type="InterPro" id="IPR006260">
    <property type="entry name" value="TonB/TolA_C"/>
</dbReference>
<comment type="function">
    <text evidence="10">Interacts with outer membrane receptor proteins that carry out high-affinity binding and energy dependent uptake into the periplasmic space of specific substrates. It could act to transduce energy from the cytoplasmic membrane to specific energy-requiring processes in the outer membrane, resulting in the release into the periplasm of ligands bound by these outer membrane proteins.</text>
</comment>
<evidence type="ECO:0000256" key="9">
    <source>
        <dbReference type="ARBA" id="ARBA00023136"/>
    </source>
</evidence>
<evidence type="ECO:0000256" key="2">
    <source>
        <dbReference type="ARBA" id="ARBA00006555"/>
    </source>
</evidence>
<dbReference type="InterPro" id="IPR003538">
    <property type="entry name" value="TonB"/>
</dbReference>
<evidence type="ECO:0000313" key="14">
    <source>
        <dbReference type="Proteomes" id="UP000003165"/>
    </source>
</evidence>
<dbReference type="GO" id="GO:0015031">
    <property type="term" value="P:protein transport"/>
    <property type="evidence" value="ECO:0007669"/>
    <property type="project" value="UniProtKB-UniRule"/>
</dbReference>
<organism evidence="13 14">
    <name type="scientific">Pseudogulbenkiania ferrooxidans 2002</name>
    <dbReference type="NCBI Taxonomy" id="279714"/>
    <lineage>
        <taxon>Bacteria</taxon>
        <taxon>Pseudomonadati</taxon>
        <taxon>Pseudomonadota</taxon>
        <taxon>Betaproteobacteria</taxon>
        <taxon>Neisseriales</taxon>
        <taxon>Chromobacteriaceae</taxon>
        <taxon>Pseudogulbenkiania</taxon>
    </lineage>
</organism>
<feature type="domain" description="TonB C-terminal" evidence="12">
    <location>
        <begin position="137"/>
        <end position="229"/>
    </location>
</feature>
<keyword evidence="4 10" id="KW-1003">Cell membrane</keyword>
<keyword evidence="10" id="KW-0735">Signal-anchor</keyword>
<dbReference type="PANTHER" id="PTHR33446">
    <property type="entry name" value="PROTEIN TONB-RELATED"/>
    <property type="match status" value="1"/>
</dbReference>
<evidence type="ECO:0000256" key="5">
    <source>
        <dbReference type="ARBA" id="ARBA00022519"/>
    </source>
</evidence>
<keyword evidence="14" id="KW-1185">Reference proteome</keyword>
<dbReference type="Proteomes" id="UP000003165">
    <property type="component" value="Unassembled WGS sequence"/>
</dbReference>
<dbReference type="GO" id="GO:0015891">
    <property type="term" value="P:siderophore transport"/>
    <property type="evidence" value="ECO:0007669"/>
    <property type="project" value="InterPro"/>
</dbReference>
<feature type="compositionally biased region" description="Low complexity" evidence="11">
    <location>
        <begin position="117"/>
        <end position="134"/>
    </location>
</feature>
<comment type="similarity">
    <text evidence="2 10">Belongs to the TonB family.</text>
</comment>
<dbReference type="Pfam" id="PF03544">
    <property type="entry name" value="TonB_C"/>
    <property type="match status" value="1"/>
</dbReference>
<keyword evidence="7 10" id="KW-0653">Protein transport</keyword>
<keyword evidence="9" id="KW-0472">Membrane</keyword>
<keyword evidence="5 10" id="KW-0997">Cell inner membrane</keyword>
<evidence type="ECO:0000256" key="4">
    <source>
        <dbReference type="ARBA" id="ARBA00022475"/>
    </source>
</evidence>
<dbReference type="eggNOG" id="COG0810">
    <property type="taxonomic scope" value="Bacteria"/>
</dbReference>
<accession>B9Z7I1</accession>
<dbReference type="RefSeq" id="WP_008955336.1">
    <property type="nucleotide sequence ID" value="NZ_ACIS01000010.1"/>
</dbReference>
<dbReference type="PANTHER" id="PTHR33446:SF2">
    <property type="entry name" value="PROTEIN TONB"/>
    <property type="match status" value="1"/>
</dbReference>
<evidence type="ECO:0000313" key="13">
    <source>
        <dbReference type="EMBL" id="EEG07117.1"/>
    </source>
</evidence>
<dbReference type="SUPFAM" id="SSF74653">
    <property type="entry name" value="TolA/TonB C-terminal domain"/>
    <property type="match status" value="1"/>
</dbReference>
<dbReference type="GO" id="GO:0098797">
    <property type="term" value="C:plasma membrane protein complex"/>
    <property type="evidence" value="ECO:0007669"/>
    <property type="project" value="TreeGrafter"/>
</dbReference>
<keyword evidence="6" id="KW-0812">Transmembrane</keyword>
<comment type="subcellular location">
    <subcellularLocation>
        <location evidence="1 10">Cell inner membrane</location>
        <topology evidence="1 10">Single-pass membrane protein</topology>
        <orientation evidence="1 10">Periplasmic side</orientation>
    </subcellularLocation>
</comment>
<comment type="caution">
    <text evidence="13">The sequence shown here is derived from an EMBL/GenBank/DDBJ whole genome shotgun (WGS) entry which is preliminary data.</text>
</comment>
<dbReference type="GO" id="GO:0031992">
    <property type="term" value="F:energy transducer activity"/>
    <property type="evidence" value="ECO:0007669"/>
    <property type="project" value="InterPro"/>
</dbReference>
<dbReference type="EMBL" id="ACIS01000010">
    <property type="protein sequence ID" value="EEG07117.1"/>
    <property type="molecule type" value="Genomic_DNA"/>
</dbReference>
<dbReference type="Gene3D" id="3.30.1150.10">
    <property type="match status" value="1"/>
</dbReference>
<evidence type="ECO:0000256" key="7">
    <source>
        <dbReference type="ARBA" id="ARBA00022927"/>
    </source>
</evidence>
<dbReference type="AlphaFoldDB" id="B9Z7I1"/>